<accession>A0A9D4CN95</accession>
<comment type="caution">
    <text evidence="1">The sequence shown here is derived from an EMBL/GenBank/DDBJ whole genome shotgun (WGS) entry which is preliminary data.</text>
</comment>
<dbReference type="AlphaFoldDB" id="A0A9D4CN95"/>
<gene>
    <name evidence="1" type="ORF">DPMN_053682</name>
</gene>
<evidence type="ECO:0000313" key="2">
    <source>
        <dbReference type="Proteomes" id="UP000828390"/>
    </source>
</evidence>
<reference evidence="1" key="1">
    <citation type="journal article" date="2019" name="bioRxiv">
        <title>The Genome of the Zebra Mussel, Dreissena polymorpha: A Resource for Invasive Species Research.</title>
        <authorList>
            <person name="McCartney M.A."/>
            <person name="Auch B."/>
            <person name="Kono T."/>
            <person name="Mallez S."/>
            <person name="Zhang Y."/>
            <person name="Obille A."/>
            <person name="Becker A."/>
            <person name="Abrahante J.E."/>
            <person name="Garbe J."/>
            <person name="Badalamenti J.P."/>
            <person name="Herman A."/>
            <person name="Mangelson H."/>
            <person name="Liachko I."/>
            <person name="Sullivan S."/>
            <person name="Sone E.D."/>
            <person name="Koren S."/>
            <person name="Silverstein K.A.T."/>
            <person name="Beckman K.B."/>
            <person name="Gohl D.M."/>
        </authorList>
    </citation>
    <scope>NUCLEOTIDE SEQUENCE</scope>
    <source>
        <strain evidence="1">Duluth1</strain>
        <tissue evidence="1">Whole animal</tissue>
    </source>
</reference>
<keyword evidence="2" id="KW-1185">Reference proteome</keyword>
<proteinExistence type="predicted"/>
<dbReference type="EMBL" id="JAIWYP010000012">
    <property type="protein sequence ID" value="KAH3727739.1"/>
    <property type="molecule type" value="Genomic_DNA"/>
</dbReference>
<name>A0A9D4CN95_DREPO</name>
<reference evidence="1" key="2">
    <citation type="submission" date="2020-11" db="EMBL/GenBank/DDBJ databases">
        <authorList>
            <person name="McCartney M.A."/>
            <person name="Auch B."/>
            <person name="Kono T."/>
            <person name="Mallez S."/>
            <person name="Becker A."/>
            <person name="Gohl D.M."/>
            <person name="Silverstein K.A.T."/>
            <person name="Koren S."/>
            <person name="Bechman K.B."/>
            <person name="Herman A."/>
            <person name="Abrahante J.E."/>
            <person name="Garbe J."/>
        </authorList>
    </citation>
    <scope>NUCLEOTIDE SEQUENCE</scope>
    <source>
        <strain evidence="1">Duluth1</strain>
        <tissue evidence="1">Whole animal</tissue>
    </source>
</reference>
<sequence>MTLGHKNDHVGYNDCENRLDHNPVKNLKEAFKVKGDICYPEISLSFKSKLVWGPGTYHRSSPHTAWCDGFSFNAKNTQNGIHTGRRTRLHEYCAEGKTGYVCIELLTTHT</sequence>
<dbReference type="Proteomes" id="UP000828390">
    <property type="component" value="Unassembled WGS sequence"/>
</dbReference>
<organism evidence="1 2">
    <name type="scientific">Dreissena polymorpha</name>
    <name type="common">Zebra mussel</name>
    <name type="synonym">Mytilus polymorpha</name>
    <dbReference type="NCBI Taxonomy" id="45954"/>
    <lineage>
        <taxon>Eukaryota</taxon>
        <taxon>Metazoa</taxon>
        <taxon>Spiralia</taxon>
        <taxon>Lophotrochozoa</taxon>
        <taxon>Mollusca</taxon>
        <taxon>Bivalvia</taxon>
        <taxon>Autobranchia</taxon>
        <taxon>Heteroconchia</taxon>
        <taxon>Euheterodonta</taxon>
        <taxon>Imparidentia</taxon>
        <taxon>Neoheterodontei</taxon>
        <taxon>Myida</taxon>
        <taxon>Dreissenoidea</taxon>
        <taxon>Dreissenidae</taxon>
        <taxon>Dreissena</taxon>
    </lineage>
</organism>
<evidence type="ECO:0000313" key="1">
    <source>
        <dbReference type="EMBL" id="KAH3727739.1"/>
    </source>
</evidence>
<protein>
    <submittedName>
        <fullName evidence="1">Uncharacterized protein</fullName>
    </submittedName>
</protein>